<dbReference type="InterPro" id="IPR002347">
    <property type="entry name" value="SDR_fam"/>
</dbReference>
<keyword evidence="2" id="KW-0521">NADP</keyword>
<dbReference type="Gene3D" id="3.40.50.720">
    <property type="entry name" value="NAD(P)-binding Rossmann-like Domain"/>
    <property type="match status" value="1"/>
</dbReference>
<keyword evidence="3" id="KW-0560">Oxidoreductase</keyword>
<evidence type="ECO:0000256" key="2">
    <source>
        <dbReference type="ARBA" id="ARBA00022857"/>
    </source>
</evidence>
<proteinExistence type="inferred from homology"/>
<comment type="caution">
    <text evidence="5">The sequence shown here is derived from an EMBL/GenBank/DDBJ whole genome shotgun (WGS) entry which is preliminary data.</text>
</comment>
<dbReference type="InterPro" id="IPR020904">
    <property type="entry name" value="Sc_DH/Rdtase_CS"/>
</dbReference>
<dbReference type="GO" id="GO:0048038">
    <property type="term" value="F:quinone binding"/>
    <property type="evidence" value="ECO:0007669"/>
    <property type="project" value="TreeGrafter"/>
</dbReference>
<dbReference type="EMBL" id="MCBS01024828">
    <property type="protein sequence ID" value="RKF72436.1"/>
    <property type="molecule type" value="Genomic_DNA"/>
</dbReference>
<evidence type="ECO:0000313" key="5">
    <source>
        <dbReference type="EMBL" id="RKF72436.1"/>
    </source>
</evidence>
<evidence type="ECO:0000256" key="1">
    <source>
        <dbReference type="ARBA" id="ARBA00006484"/>
    </source>
</evidence>
<dbReference type="PANTHER" id="PTHR42760:SF133">
    <property type="entry name" value="3-OXOACYL-[ACYL-CARRIER-PROTEIN] REDUCTASE"/>
    <property type="match status" value="1"/>
</dbReference>
<comment type="similarity">
    <text evidence="1 4">Belongs to the short-chain dehydrogenases/reductases (SDR) family.</text>
</comment>
<dbReference type="PROSITE" id="PS00061">
    <property type="entry name" value="ADH_SHORT"/>
    <property type="match status" value="1"/>
</dbReference>
<dbReference type="InterPro" id="IPR036291">
    <property type="entry name" value="NAD(P)-bd_dom_sf"/>
</dbReference>
<evidence type="ECO:0000256" key="4">
    <source>
        <dbReference type="RuleBase" id="RU000363"/>
    </source>
</evidence>
<dbReference type="PANTHER" id="PTHR42760">
    <property type="entry name" value="SHORT-CHAIN DEHYDROGENASES/REDUCTASES FAMILY MEMBER"/>
    <property type="match status" value="1"/>
</dbReference>
<sequence>MPSISLHIRRKLNFSLPRRLDYSTCANLSLQGQRALITGASRGIGAAIAVRFAEEGVQCLLAGRDYTQLNQVKQSLTSKKHTTDQAMHQIFVGDVGSENFWKQFKHENQIDLLVNAAGITHFSPLFTTSLDLVHEVIRTNLHGTMLGCRTIGKSMMARKKGCIINVASLLGLKGGKGSTAYVASKAGIIGLTRSLAAELEGRNIRVNVLVPGYIETDMTQAMTSIERSKALEDIPLGRFGLTAEVADAAVFLASNKYANNCTLNLDGGLSAK</sequence>
<reference evidence="5 6" key="1">
    <citation type="journal article" date="2018" name="BMC Genomics">
        <title>Comparative genome analyses reveal sequence features reflecting distinct modes of host-adaptation between dicot and monocot powdery mildew.</title>
        <authorList>
            <person name="Wu Y."/>
            <person name="Ma X."/>
            <person name="Pan Z."/>
            <person name="Kale S.D."/>
            <person name="Song Y."/>
            <person name="King H."/>
            <person name="Zhang Q."/>
            <person name="Presley C."/>
            <person name="Deng X."/>
            <person name="Wei C.I."/>
            <person name="Xiao S."/>
        </authorList>
    </citation>
    <scope>NUCLEOTIDE SEQUENCE [LARGE SCALE GENOMIC DNA]</scope>
    <source>
        <strain evidence="5">UMSG1</strain>
    </source>
</reference>
<dbReference type="Proteomes" id="UP000285326">
    <property type="component" value="Unassembled WGS sequence"/>
</dbReference>
<evidence type="ECO:0000313" key="6">
    <source>
        <dbReference type="Proteomes" id="UP000285326"/>
    </source>
</evidence>
<organism evidence="5 6">
    <name type="scientific">Golovinomyces cichoracearum</name>
    <dbReference type="NCBI Taxonomy" id="62708"/>
    <lineage>
        <taxon>Eukaryota</taxon>
        <taxon>Fungi</taxon>
        <taxon>Dikarya</taxon>
        <taxon>Ascomycota</taxon>
        <taxon>Pezizomycotina</taxon>
        <taxon>Leotiomycetes</taxon>
        <taxon>Erysiphales</taxon>
        <taxon>Erysiphaceae</taxon>
        <taxon>Golovinomyces</taxon>
    </lineage>
</organism>
<protein>
    <submittedName>
        <fullName evidence="5">3-oxoacyl-reductase FabG</fullName>
    </submittedName>
</protein>
<evidence type="ECO:0000256" key="3">
    <source>
        <dbReference type="ARBA" id="ARBA00023002"/>
    </source>
</evidence>
<dbReference type="Pfam" id="PF00106">
    <property type="entry name" value="adh_short"/>
    <property type="match status" value="1"/>
</dbReference>
<gene>
    <name evidence="5" type="ORF">GcM1_248162</name>
</gene>
<accession>A0A420ID17</accession>
<dbReference type="SUPFAM" id="SSF51735">
    <property type="entry name" value="NAD(P)-binding Rossmann-fold domains"/>
    <property type="match status" value="1"/>
</dbReference>
<dbReference type="FunFam" id="3.40.50.720:FF:000173">
    <property type="entry name" value="3-oxoacyl-[acyl-carrier protein] reductase"/>
    <property type="match status" value="1"/>
</dbReference>
<dbReference type="GO" id="GO:0006633">
    <property type="term" value="P:fatty acid biosynthetic process"/>
    <property type="evidence" value="ECO:0007669"/>
    <property type="project" value="TreeGrafter"/>
</dbReference>
<dbReference type="PRINTS" id="PR00080">
    <property type="entry name" value="SDRFAMILY"/>
</dbReference>
<dbReference type="AlphaFoldDB" id="A0A420ID17"/>
<dbReference type="GO" id="GO:0016616">
    <property type="term" value="F:oxidoreductase activity, acting on the CH-OH group of donors, NAD or NADP as acceptor"/>
    <property type="evidence" value="ECO:0007669"/>
    <property type="project" value="TreeGrafter"/>
</dbReference>
<dbReference type="PRINTS" id="PR00081">
    <property type="entry name" value="GDHRDH"/>
</dbReference>
<name>A0A420ID17_9PEZI</name>